<evidence type="ECO:0000313" key="2">
    <source>
        <dbReference type="Proteomes" id="UP000252124"/>
    </source>
</evidence>
<keyword evidence="2" id="KW-1185">Reference proteome</keyword>
<accession>A0ABX9G9K5</accession>
<dbReference type="RefSeq" id="WP_088589167.1">
    <property type="nucleotide sequence ID" value="NZ_CADIJU010000002.1"/>
</dbReference>
<dbReference type="GeneID" id="99730024"/>
<organism evidence="1 2">
    <name type="scientific">Achromobacter marplatensis</name>
    <dbReference type="NCBI Taxonomy" id="470868"/>
    <lineage>
        <taxon>Bacteria</taxon>
        <taxon>Pseudomonadati</taxon>
        <taxon>Pseudomonadota</taxon>
        <taxon>Betaproteobacteria</taxon>
        <taxon>Burkholderiales</taxon>
        <taxon>Alcaligenaceae</taxon>
        <taxon>Achromobacter</taxon>
    </lineage>
</organism>
<dbReference type="EMBL" id="QNRM01000004">
    <property type="protein sequence ID" value="RBP19788.1"/>
    <property type="molecule type" value="Genomic_DNA"/>
</dbReference>
<name>A0ABX9G9K5_9BURK</name>
<reference evidence="1 2" key="1">
    <citation type="submission" date="2018-06" db="EMBL/GenBank/DDBJ databases">
        <title>Genomic Encyclopedia of Type Strains, Phase III (KMG-III): the genomes of soil and plant-associated and newly described type strains.</title>
        <authorList>
            <person name="Whitman W."/>
        </authorList>
    </citation>
    <scope>NUCLEOTIDE SEQUENCE [LARGE SCALE GENOMIC DNA]</scope>
    <source>
        <strain evidence="1 2">CECT 7342</strain>
    </source>
</reference>
<gene>
    <name evidence="1" type="ORF">DFP87_104123</name>
</gene>
<protein>
    <submittedName>
        <fullName evidence="1">Uncharacterized protein</fullName>
    </submittedName>
</protein>
<dbReference type="Proteomes" id="UP000252124">
    <property type="component" value="Unassembled WGS sequence"/>
</dbReference>
<evidence type="ECO:0000313" key="1">
    <source>
        <dbReference type="EMBL" id="RBP19788.1"/>
    </source>
</evidence>
<sequence>MSNRQLLTTAGNVVDLLRKLTNDIDEMNALLCAIEDRAMDGGGGLEQGSVAALHLETLARIGTDIAERNASLACDTICALQAVISASNSEGEAA</sequence>
<comment type="caution">
    <text evidence="1">The sequence shown here is derived from an EMBL/GenBank/DDBJ whole genome shotgun (WGS) entry which is preliminary data.</text>
</comment>
<proteinExistence type="predicted"/>